<name>A0A2G9WXP5_9HYPH</name>
<evidence type="ECO:0008006" key="3">
    <source>
        <dbReference type="Google" id="ProtNLM"/>
    </source>
</evidence>
<dbReference type="RefSeq" id="WP_100080144.1">
    <property type="nucleotide sequence ID" value="NZ_NQVN01000004.1"/>
</dbReference>
<keyword evidence="2" id="KW-1185">Reference proteome</keyword>
<sequence length="230" mass="26380">MRHYHRKDWLKFRQEVIELDGGACVRCGRGPLQGAVLQVHHKEYLPGKLPWDYPYELCETLCKGCHADEHGIVQPFTGWECIGYDDLGEPSGECELCGTSIRHVFFVQHAKWPSLEVGETCCDHLTDTTLASNHMDSIRRFEARQQRFIRSTRWKVDSDGAFRIHQKGADLIVEPVDEKFRLCVNNVRGKKTLSSVNDAKLLAFELLENGELDAFLRKLKMHAKRADEIA</sequence>
<organism evidence="1 2">
    <name type="scientific">Pleomorphomonas carboxyditropha</name>
    <dbReference type="NCBI Taxonomy" id="2023338"/>
    <lineage>
        <taxon>Bacteria</taxon>
        <taxon>Pseudomonadati</taxon>
        <taxon>Pseudomonadota</taxon>
        <taxon>Alphaproteobacteria</taxon>
        <taxon>Hyphomicrobiales</taxon>
        <taxon>Pleomorphomonadaceae</taxon>
        <taxon>Pleomorphomonas</taxon>
    </lineage>
</organism>
<protein>
    <recommendedName>
        <fullName evidence="3">HNH endonuclease</fullName>
    </recommendedName>
</protein>
<reference evidence="1 2" key="1">
    <citation type="submission" date="2017-08" db="EMBL/GenBank/DDBJ databases">
        <title>Pleomorphomonas carboxidotrophicus sp. nov., a new mesophilic hydrogenogenic carboxidotroph.</title>
        <authorList>
            <person name="Esquivel-Elizondo S."/>
            <person name="Krajmalnik-Brown R."/>
            <person name="Maldonado J."/>
        </authorList>
    </citation>
    <scope>NUCLEOTIDE SEQUENCE [LARGE SCALE GENOMIC DNA]</scope>
    <source>
        <strain evidence="1 2">SVCO-16</strain>
    </source>
</reference>
<evidence type="ECO:0000313" key="2">
    <source>
        <dbReference type="Proteomes" id="UP000231070"/>
    </source>
</evidence>
<dbReference type="AlphaFoldDB" id="A0A2G9WXP5"/>
<dbReference type="OrthoDB" id="5514485at2"/>
<dbReference type="EMBL" id="NQVN01000004">
    <property type="protein sequence ID" value="PIO99439.1"/>
    <property type="molecule type" value="Genomic_DNA"/>
</dbReference>
<accession>A0A2G9WXP5</accession>
<comment type="caution">
    <text evidence="1">The sequence shown here is derived from an EMBL/GenBank/DDBJ whole genome shotgun (WGS) entry which is preliminary data.</text>
</comment>
<gene>
    <name evidence="1" type="ORF">CJ014_08975</name>
</gene>
<evidence type="ECO:0000313" key="1">
    <source>
        <dbReference type="EMBL" id="PIO99439.1"/>
    </source>
</evidence>
<proteinExistence type="predicted"/>
<dbReference type="Proteomes" id="UP000231070">
    <property type="component" value="Unassembled WGS sequence"/>
</dbReference>